<keyword evidence="3 6" id="KW-0812">Transmembrane</keyword>
<keyword evidence="9" id="KW-1185">Reference proteome</keyword>
<evidence type="ECO:0000256" key="1">
    <source>
        <dbReference type="ARBA" id="ARBA00004651"/>
    </source>
</evidence>
<organism evidence="8 9">
    <name type="scientific">Metabacillus endolithicus</name>
    <dbReference type="NCBI Taxonomy" id="1535204"/>
    <lineage>
        <taxon>Bacteria</taxon>
        <taxon>Bacillati</taxon>
        <taxon>Bacillota</taxon>
        <taxon>Bacilli</taxon>
        <taxon>Bacillales</taxon>
        <taxon>Bacillaceae</taxon>
        <taxon>Metabacillus</taxon>
    </lineage>
</organism>
<evidence type="ECO:0000256" key="3">
    <source>
        <dbReference type="ARBA" id="ARBA00022692"/>
    </source>
</evidence>
<feature type="transmembrane region" description="Helical" evidence="6">
    <location>
        <begin position="69"/>
        <end position="90"/>
    </location>
</feature>
<dbReference type="InterPro" id="IPR051791">
    <property type="entry name" value="Pra-immunoreactive"/>
</dbReference>
<evidence type="ECO:0000256" key="5">
    <source>
        <dbReference type="ARBA" id="ARBA00023136"/>
    </source>
</evidence>
<evidence type="ECO:0000256" key="2">
    <source>
        <dbReference type="ARBA" id="ARBA00022475"/>
    </source>
</evidence>
<evidence type="ECO:0000313" key="9">
    <source>
        <dbReference type="Proteomes" id="UP001597318"/>
    </source>
</evidence>
<dbReference type="Pfam" id="PF06271">
    <property type="entry name" value="RDD"/>
    <property type="match status" value="1"/>
</dbReference>
<reference evidence="9" key="1">
    <citation type="journal article" date="2019" name="Int. J. Syst. Evol. Microbiol.">
        <title>The Global Catalogue of Microorganisms (GCM) 10K type strain sequencing project: providing services to taxonomists for standard genome sequencing and annotation.</title>
        <authorList>
            <consortium name="The Broad Institute Genomics Platform"/>
            <consortium name="The Broad Institute Genome Sequencing Center for Infectious Disease"/>
            <person name="Wu L."/>
            <person name="Ma J."/>
        </authorList>
    </citation>
    <scope>NUCLEOTIDE SEQUENCE [LARGE SCALE GENOMIC DNA]</scope>
    <source>
        <strain evidence="9">CGMCC 1.15474</strain>
    </source>
</reference>
<feature type="transmembrane region" description="Helical" evidence="6">
    <location>
        <begin position="36"/>
        <end position="57"/>
    </location>
</feature>
<accession>A0ABW5BVQ6</accession>
<comment type="subcellular location">
    <subcellularLocation>
        <location evidence="1">Cell membrane</location>
        <topology evidence="1">Multi-pass membrane protein</topology>
    </subcellularLocation>
</comment>
<name>A0ABW5BVQ6_9BACI</name>
<feature type="domain" description="RDD" evidence="7">
    <location>
        <begin position="29"/>
        <end position="155"/>
    </location>
</feature>
<evidence type="ECO:0000313" key="8">
    <source>
        <dbReference type="EMBL" id="MFD2213654.1"/>
    </source>
</evidence>
<protein>
    <submittedName>
        <fullName evidence="8">RDD family protein</fullName>
    </submittedName>
</protein>
<dbReference type="InterPro" id="IPR010432">
    <property type="entry name" value="RDD"/>
</dbReference>
<dbReference type="RefSeq" id="WP_247345059.1">
    <property type="nucleotide sequence ID" value="NZ_CP095550.1"/>
</dbReference>
<dbReference type="PANTHER" id="PTHR36115:SF9">
    <property type="entry name" value="LMO1584 PROTEIN"/>
    <property type="match status" value="1"/>
</dbReference>
<comment type="caution">
    <text evidence="8">The sequence shown here is derived from an EMBL/GenBank/DDBJ whole genome shotgun (WGS) entry which is preliminary data.</text>
</comment>
<sequence length="175" mass="20017">MDATFEGLDHPEKDQPVEKETVVDYTNLLAGFWIRFWAYLIDLIVIGSINRILVYPLLQLIGIDTNDSYIFSVVSIITAITFFAYFVIMTKLLKQTLGKMVFGLKVVSTKGEENVNWGTILFRELIGRYISKMIWVGYVIVAFTPKKQALHDLFADTLVIHEKVFSKSIKEESVV</sequence>
<proteinExistence type="predicted"/>
<gene>
    <name evidence="8" type="ORF">ACFSKK_08195</name>
</gene>
<dbReference type="PANTHER" id="PTHR36115">
    <property type="entry name" value="PROLINE-RICH ANTIGEN HOMOLOG-RELATED"/>
    <property type="match status" value="1"/>
</dbReference>
<dbReference type="Proteomes" id="UP001597318">
    <property type="component" value="Unassembled WGS sequence"/>
</dbReference>
<evidence type="ECO:0000256" key="6">
    <source>
        <dbReference type="SAM" id="Phobius"/>
    </source>
</evidence>
<dbReference type="EMBL" id="JBHUIK010000002">
    <property type="protein sequence ID" value="MFD2213654.1"/>
    <property type="molecule type" value="Genomic_DNA"/>
</dbReference>
<keyword evidence="4 6" id="KW-1133">Transmembrane helix</keyword>
<evidence type="ECO:0000256" key="4">
    <source>
        <dbReference type="ARBA" id="ARBA00022989"/>
    </source>
</evidence>
<keyword evidence="2" id="KW-1003">Cell membrane</keyword>
<keyword evidence="5 6" id="KW-0472">Membrane</keyword>
<evidence type="ECO:0000259" key="7">
    <source>
        <dbReference type="Pfam" id="PF06271"/>
    </source>
</evidence>